<dbReference type="RefSeq" id="WP_110610474.1">
    <property type="nucleotide sequence ID" value="NZ_PDOD01000003.1"/>
</dbReference>
<dbReference type="Proteomes" id="UP000248214">
    <property type="component" value="Unassembled WGS sequence"/>
</dbReference>
<comment type="caution">
    <text evidence="1">The sequence shown here is derived from an EMBL/GenBank/DDBJ whole genome shotgun (WGS) entry which is preliminary data.</text>
</comment>
<sequence>MKPIPFDHTWPYEKQMGDIYLSSCPYCSEENISLHMTKGSLEKAKEGFKVRANMPCCLKTMVILEADEDYFWTNERLR</sequence>
<dbReference type="OrthoDB" id="2889126at2"/>
<dbReference type="AlphaFoldDB" id="A0A323TE48"/>
<evidence type="ECO:0000313" key="1">
    <source>
        <dbReference type="EMBL" id="PYZ92926.1"/>
    </source>
</evidence>
<accession>A0A323TE48</accession>
<reference evidence="1 2" key="1">
    <citation type="submission" date="2017-10" db="EMBL/GenBank/DDBJ databases">
        <title>Bacillus sp. nov., a halophilic bacterium isolated from a Keqin Lake.</title>
        <authorList>
            <person name="Wang H."/>
        </authorList>
    </citation>
    <scope>NUCLEOTIDE SEQUENCE [LARGE SCALE GENOMIC DNA]</scope>
    <source>
        <strain evidence="1 2">KQ-12</strain>
    </source>
</reference>
<name>A0A323TE48_9BACI</name>
<organism evidence="1 2">
    <name type="scientific">Salipaludibacillus keqinensis</name>
    <dbReference type="NCBI Taxonomy" id="2045207"/>
    <lineage>
        <taxon>Bacteria</taxon>
        <taxon>Bacillati</taxon>
        <taxon>Bacillota</taxon>
        <taxon>Bacilli</taxon>
        <taxon>Bacillales</taxon>
        <taxon>Bacillaceae</taxon>
    </lineage>
</organism>
<keyword evidence="2" id="KW-1185">Reference proteome</keyword>
<proteinExistence type="predicted"/>
<dbReference type="EMBL" id="PDOD01000003">
    <property type="protein sequence ID" value="PYZ92926.1"/>
    <property type="molecule type" value="Genomic_DNA"/>
</dbReference>
<gene>
    <name evidence="1" type="ORF">CR194_14905</name>
</gene>
<protein>
    <submittedName>
        <fullName evidence="1">Uncharacterized protein</fullName>
    </submittedName>
</protein>
<evidence type="ECO:0000313" key="2">
    <source>
        <dbReference type="Proteomes" id="UP000248214"/>
    </source>
</evidence>